<dbReference type="AlphaFoldDB" id="A0A972SL34"/>
<protein>
    <submittedName>
        <fullName evidence="1">Uncharacterized protein</fullName>
    </submittedName>
</protein>
<evidence type="ECO:0000313" key="2">
    <source>
        <dbReference type="Proteomes" id="UP000655523"/>
    </source>
</evidence>
<dbReference type="Proteomes" id="UP000655523">
    <property type="component" value="Unassembled WGS sequence"/>
</dbReference>
<keyword evidence="2" id="KW-1185">Reference proteome</keyword>
<dbReference type="RefSeq" id="WP_172173250.1">
    <property type="nucleotide sequence ID" value="NZ_WOEZ01000196.1"/>
</dbReference>
<comment type="caution">
    <text evidence="1">The sequence shown here is derived from an EMBL/GenBank/DDBJ whole genome shotgun (WGS) entry which is preliminary data.</text>
</comment>
<sequence>MTLRLLDAFNFSVHRCSQLTKVLRLPLEILLLLFVKDVAMAYRNNMLASDGNFKRRDKRSNKNLRSQFIESKVAERCNPAMVCRVIPIKIGVPFQIGSIEAELAHPMKWVSEIVKHCQANPQSINVCGPFSSDRISVLFIGNGEYGRNSHDRSERLKPSRDIRGLVRLVVKKYYRARDKHQCAEWPRPSVNFHSAPSGDFRGILA</sequence>
<dbReference type="EMBL" id="WOEZ01000196">
    <property type="protein sequence ID" value="NPT59698.1"/>
    <property type="molecule type" value="Genomic_DNA"/>
</dbReference>
<reference evidence="1 2" key="1">
    <citation type="submission" date="2019-11" db="EMBL/GenBank/DDBJ databases">
        <title>Metabolism of dissolved organic matter in forest soils.</title>
        <authorList>
            <person name="Cyle K.T."/>
            <person name="Wilhelm R.C."/>
            <person name="Martinez C.E."/>
        </authorList>
    </citation>
    <scope>NUCLEOTIDE SEQUENCE [LARGE SCALE GENOMIC DNA]</scope>
    <source>
        <strain evidence="1 2">5N</strain>
    </source>
</reference>
<evidence type="ECO:0000313" key="1">
    <source>
        <dbReference type="EMBL" id="NPT59698.1"/>
    </source>
</evidence>
<name>A0A972SL34_9BURK</name>
<gene>
    <name evidence="1" type="ORF">GNZ13_35380</name>
</gene>
<accession>A0A972SL34</accession>
<organism evidence="1 2">
    <name type="scientific">Paraburkholderia elongata</name>
    <dbReference type="NCBI Taxonomy" id="2675747"/>
    <lineage>
        <taxon>Bacteria</taxon>
        <taxon>Pseudomonadati</taxon>
        <taxon>Pseudomonadota</taxon>
        <taxon>Betaproteobacteria</taxon>
        <taxon>Burkholderiales</taxon>
        <taxon>Burkholderiaceae</taxon>
        <taxon>Paraburkholderia</taxon>
    </lineage>
</organism>
<proteinExistence type="predicted"/>